<dbReference type="InterPro" id="IPR013783">
    <property type="entry name" value="Ig-like_fold"/>
</dbReference>
<feature type="transmembrane region" description="Helical" evidence="4">
    <location>
        <begin position="21"/>
        <end position="47"/>
    </location>
</feature>
<dbReference type="PROSITE" id="PS50835">
    <property type="entry name" value="IG_LIKE"/>
    <property type="match status" value="1"/>
</dbReference>
<gene>
    <name evidence="6" type="primary">LOC115553284</name>
</gene>
<keyword evidence="3 4" id="KW-0472">Membrane</keyword>
<evidence type="ECO:0000256" key="2">
    <source>
        <dbReference type="ARBA" id="ARBA00022692"/>
    </source>
</evidence>
<dbReference type="GeneTree" id="ENSGT00990000203827"/>
<dbReference type="PANTHER" id="PTHR11860:SF96">
    <property type="match status" value="1"/>
</dbReference>
<dbReference type="OrthoDB" id="8902439at2759"/>
<dbReference type="Gene3D" id="2.60.40.10">
    <property type="entry name" value="Immunoglobulins"/>
    <property type="match status" value="2"/>
</dbReference>
<dbReference type="InterPro" id="IPR013106">
    <property type="entry name" value="Ig_V-set"/>
</dbReference>
<accession>A0A8C5FTM1</accession>
<evidence type="ECO:0000256" key="4">
    <source>
        <dbReference type="SAM" id="Phobius"/>
    </source>
</evidence>
<dbReference type="AlphaFoldDB" id="A0A8C5FTM1"/>
<dbReference type="InterPro" id="IPR036179">
    <property type="entry name" value="Ig-like_dom_sf"/>
</dbReference>
<evidence type="ECO:0000256" key="1">
    <source>
        <dbReference type="ARBA" id="ARBA00004370"/>
    </source>
</evidence>
<keyword evidence="7" id="KW-1185">Reference proteome</keyword>
<dbReference type="PANTHER" id="PTHR11860">
    <property type="entry name" value="POLYMERIC-IMMUNOGLOBULIN RECEPTOR"/>
    <property type="match status" value="1"/>
</dbReference>
<dbReference type="SUPFAM" id="SSF48726">
    <property type="entry name" value="Immunoglobulin"/>
    <property type="match status" value="2"/>
</dbReference>
<dbReference type="GO" id="GO:0005886">
    <property type="term" value="C:plasma membrane"/>
    <property type="evidence" value="ECO:0007669"/>
    <property type="project" value="TreeGrafter"/>
</dbReference>
<dbReference type="RefSeq" id="XP_030225289.1">
    <property type="nucleotide sequence ID" value="XM_030369429.1"/>
</dbReference>
<reference evidence="6" key="2">
    <citation type="submission" date="2025-08" db="UniProtKB">
        <authorList>
            <consortium name="Ensembl"/>
        </authorList>
    </citation>
    <scope>IDENTIFICATION</scope>
</reference>
<sequence>MKKASTRTETKGLQEALSKGIFFYLYYVLFVGTCFDTMKILGLMFLITVSVQLQCDRRQIKATIGEELTMACSYDQMYRYNKKYWCRGSSRRTCDVLSDSDNIVKTESKRFRILHYKSRRLFVEIRALRLEDTGVYWVGIEKPYADIMVSVDMEVTEVPVSKPDLWPLAPLAHTCWGRPVTVRCSCTRGSSVGYAWYQHSQRQNTPLLSLAESDLRLDCANVEGDSHFYCRANNTISSQTSSSLSVEVLVVAAVNCSYVIHIQDYPMYQCALPTPTPPVTDGPQSTQMTRSEVMHQTINIIGTDQPIDSSTWMGFSLWYTVLRWTLLAVLMAFLCVTRIVHMK</sequence>
<dbReference type="GeneID" id="115553284"/>
<keyword evidence="2 4" id="KW-0812">Transmembrane</keyword>
<keyword evidence="4" id="KW-1133">Transmembrane helix</keyword>
<evidence type="ECO:0000313" key="6">
    <source>
        <dbReference type="Ensembl" id="ENSGMOP00000060597.1"/>
    </source>
</evidence>
<reference evidence="6" key="3">
    <citation type="submission" date="2025-09" db="UniProtKB">
        <authorList>
            <consortium name="Ensembl"/>
        </authorList>
    </citation>
    <scope>IDENTIFICATION</scope>
</reference>
<dbReference type="KEGG" id="gmh:115553284"/>
<dbReference type="InterPro" id="IPR050671">
    <property type="entry name" value="CD300_family_receptors"/>
</dbReference>
<name>A0A8C5FTM1_GADMO</name>
<dbReference type="InterPro" id="IPR007110">
    <property type="entry name" value="Ig-like_dom"/>
</dbReference>
<dbReference type="Proteomes" id="UP000694546">
    <property type="component" value="Chromosome 1"/>
</dbReference>
<dbReference type="Ensembl" id="ENSGMOT00000040435.1">
    <property type="protein sequence ID" value="ENSGMOP00000060597.1"/>
    <property type="gene ID" value="ENSGMOG00000027245.1"/>
</dbReference>
<evidence type="ECO:0000313" key="7">
    <source>
        <dbReference type="Proteomes" id="UP000694546"/>
    </source>
</evidence>
<dbReference type="GO" id="GO:0004888">
    <property type="term" value="F:transmembrane signaling receptor activity"/>
    <property type="evidence" value="ECO:0007669"/>
    <property type="project" value="TreeGrafter"/>
</dbReference>
<reference evidence="6" key="1">
    <citation type="submission" date="2019-07" db="EMBL/GenBank/DDBJ databases">
        <authorList>
            <consortium name="Wellcome Sanger Institute Data Sharing"/>
        </authorList>
    </citation>
    <scope>NUCLEOTIDE SEQUENCE [LARGE SCALE GENOMIC DNA]</scope>
</reference>
<proteinExistence type="predicted"/>
<comment type="subcellular location">
    <subcellularLocation>
        <location evidence="1">Membrane</location>
    </subcellularLocation>
</comment>
<organism evidence="6 7">
    <name type="scientific">Gadus morhua</name>
    <name type="common">Atlantic cod</name>
    <dbReference type="NCBI Taxonomy" id="8049"/>
    <lineage>
        <taxon>Eukaryota</taxon>
        <taxon>Metazoa</taxon>
        <taxon>Chordata</taxon>
        <taxon>Craniata</taxon>
        <taxon>Vertebrata</taxon>
        <taxon>Euteleostomi</taxon>
        <taxon>Actinopterygii</taxon>
        <taxon>Neopterygii</taxon>
        <taxon>Teleostei</taxon>
        <taxon>Neoteleostei</taxon>
        <taxon>Acanthomorphata</taxon>
        <taxon>Zeiogadaria</taxon>
        <taxon>Gadariae</taxon>
        <taxon>Gadiformes</taxon>
        <taxon>Gadoidei</taxon>
        <taxon>Gadidae</taxon>
        <taxon>Gadus</taxon>
    </lineage>
</organism>
<protein>
    <submittedName>
        <fullName evidence="6">Uncharacterized LOC115553284</fullName>
    </submittedName>
</protein>
<feature type="transmembrane region" description="Helical" evidence="4">
    <location>
        <begin position="317"/>
        <end position="340"/>
    </location>
</feature>
<evidence type="ECO:0000259" key="5">
    <source>
        <dbReference type="PROSITE" id="PS50835"/>
    </source>
</evidence>
<dbReference type="Pfam" id="PF07686">
    <property type="entry name" value="V-set"/>
    <property type="match status" value="1"/>
</dbReference>
<evidence type="ECO:0000256" key="3">
    <source>
        <dbReference type="ARBA" id="ARBA00023136"/>
    </source>
</evidence>
<feature type="domain" description="Ig-like" evidence="5">
    <location>
        <begin position="163"/>
        <end position="247"/>
    </location>
</feature>
<dbReference type="OMA" id="CIYVANI"/>